<reference evidence="1" key="1">
    <citation type="journal article" date="2021" name="Proc. Natl. Acad. Sci. U.S.A.">
        <title>A Catalog of Tens of Thousands of Viruses from Human Metagenomes Reveals Hidden Associations with Chronic Diseases.</title>
        <authorList>
            <person name="Tisza M.J."/>
            <person name="Buck C.B."/>
        </authorList>
    </citation>
    <scope>NUCLEOTIDE SEQUENCE</scope>
    <source>
        <strain evidence="1">CtbgC51</strain>
    </source>
</reference>
<protein>
    <submittedName>
        <fullName evidence="1">Cysteine-rich protein</fullName>
    </submittedName>
</protein>
<sequence length="71" mass="7886">MTQERQSTLIRCPHGHILGVCWENGTVEIRHKGRAAVINSPNANVQITCEQCGKMVTVYLDCGKTDVEECI</sequence>
<dbReference type="EMBL" id="BK032817">
    <property type="protein sequence ID" value="DAF61805.1"/>
    <property type="molecule type" value="Genomic_DNA"/>
</dbReference>
<accession>A0A8S5TEQ0</accession>
<proteinExistence type="predicted"/>
<name>A0A8S5TEQ0_9CAUD</name>
<evidence type="ECO:0000313" key="1">
    <source>
        <dbReference type="EMBL" id="DAF61805.1"/>
    </source>
</evidence>
<organism evidence="1">
    <name type="scientific">Siphoviridae sp. ctbgC51</name>
    <dbReference type="NCBI Taxonomy" id="2827901"/>
    <lineage>
        <taxon>Viruses</taxon>
        <taxon>Duplodnaviria</taxon>
        <taxon>Heunggongvirae</taxon>
        <taxon>Uroviricota</taxon>
        <taxon>Caudoviricetes</taxon>
    </lineage>
</organism>